<dbReference type="STRING" id="574375.AZF08_07685"/>
<dbReference type="RefSeq" id="WP_033673134.1">
    <property type="nucleotide sequence ID" value="NZ_JOTM01000002.1"/>
</dbReference>
<sequence length="254" mass="29523">MDKKSIFSYLLIKLSAACFISFSFVLFLFIQDKFDLYKISDFLSGLLYNLWFYVLFCYAILCSFIIDKLSLIQTSITKKVLLYIICGYLFFLPVQLFSDEPCIFFFITGSIGAICAVFFYFCTYIAQNSQWFRYSIPILIPILFITIASTDFTKKEQWVEHTTKNEFEVTFSYFNGEHKIPIHVKKGETLKFTLYFPTTGGYGFHMSSEFNKVEPMSEISEDTYQLSATQTGTYYIVVTGDDLKGEIKANWNIQ</sequence>
<evidence type="ECO:0000256" key="1">
    <source>
        <dbReference type="SAM" id="Phobius"/>
    </source>
</evidence>
<reference evidence="2 3" key="1">
    <citation type="submission" date="2014-06" db="EMBL/GenBank/DDBJ databases">
        <title>Draft genome sequence of Bacillus gaemokensis JCM 15801 (MCCC 1A00707).</title>
        <authorList>
            <person name="Lai Q."/>
            <person name="Liu Y."/>
            <person name="Shao Z."/>
        </authorList>
    </citation>
    <scope>NUCLEOTIDE SEQUENCE [LARGE SCALE GENOMIC DNA]</scope>
    <source>
        <strain evidence="2 3">JCM 15801</strain>
    </source>
</reference>
<keyword evidence="1" id="KW-0472">Membrane</keyword>
<evidence type="ECO:0000313" key="2">
    <source>
        <dbReference type="EMBL" id="KEK25279.1"/>
    </source>
</evidence>
<keyword evidence="3" id="KW-1185">Reference proteome</keyword>
<dbReference type="eggNOG" id="ENOG5032RP3">
    <property type="taxonomic scope" value="Bacteria"/>
</dbReference>
<proteinExistence type="predicted"/>
<comment type="caution">
    <text evidence="2">The sequence shown here is derived from an EMBL/GenBank/DDBJ whole genome shotgun (WGS) entry which is preliminary data.</text>
</comment>
<feature type="transmembrane region" description="Helical" evidence="1">
    <location>
        <begin position="50"/>
        <end position="68"/>
    </location>
</feature>
<dbReference type="Proteomes" id="UP000027778">
    <property type="component" value="Unassembled WGS sequence"/>
</dbReference>
<dbReference type="AlphaFoldDB" id="A0A073KDD3"/>
<keyword evidence="1" id="KW-1133">Transmembrane helix</keyword>
<dbReference type="OrthoDB" id="2721202at2"/>
<feature type="transmembrane region" description="Helical" evidence="1">
    <location>
        <begin position="103"/>
        <end position="124"/>
    </location>
</feature>
<feature type="transmembrane region" description="Helical" evidence="1">
    <location>
        <begin position="80"/>
        <end position="97"/>
    </location>
</feature>
<gene>
    <name evidence="2" type="ORF">BAGA_11660</name>
</gene>
<evidence type="ECO:0000313" key="3">
    <source>
        <dbReference type="Proteomes" id="UP000027778"/>
    </source>
</evidence>
<name>A0A073KDD3_9BACI</name>
<feature type="transmembrane region" description="Helical" evidence="1">
    <location>
        <begin position="131"/>
        <end position="149"/>
    </location>
</feature>
<organism evidence="2 3">
    <name type="scientific">Bacillus gaemokensis</name>
    <dbReference type="NCBI Taxonomy" id="574375"/>
    <lineage>
        <taxon>Bacteria</taxon>
        <taxon>Bacillati</taxon>
        <taxon>Bacillota</taxon>
        <taxon>Bacilli</taxon>
        <taxon>Bacillales</taxon>
        <taxon>Bacillaceae</taxon>
        <taxon>Bacillus</taxon>
        <taxon>Bacillus cereus group</taxon>
    </lineage>
</organism>
<feature type="transmembrane region" description="Helical" evidence="1">
    <location>
        <begin position="7"/>
        <end position="30"/>
    </location>
</feature>
<dbReference type="EMBL" id="JOTM01000002">
    <property type="protein sequence ID" value="KEK25279.1"/>
    <property type="molecule type" value="Genomic_DNA"/>
</dbReference>
<protein>
    <submittedName>
        <fullName evidence="2">Uncharacterized protein</fullName>
    </submittedName>
</protein>
<keyword evidence="1" id="KW-0812">Transmembrane</keyword>
<accession>A0A073KDD3</accession>